<protein>
    <recommendedName>
        <fullName evidence="2">DUF1566 domain-containing protein</fullName>
    </recommendedName>
</protein>
<evidence type="ECO:0000313" key="1">
    <source>
        <dbReference type="EMBL" id="AGK84778.1"/>
    </source>
</evidence>
<reference evidence="1" key="1">
    <citation type="journal article" date="2013" name="Appl. Environ. Microbiol.">
        <title>Functional screening of a metagenomic library reveals operons responsible for enhanced intestinal colonization by gut commensal microbes.</title>
        <authorList>
            <person name="Yoon M.Y."/>
            <person name="Lee K.M."/>
            <person name="Yoon Y."/>
            <person name="Go J."/>
            <person name="Park Y."/>
            <person name="Cho Y.J."/>
            <person name="Tannock G.W."/>
            <person name="Yoon S.S."/>
        </authorList>
    </citation>
    <scope>NUCLEOTIDE SEQUENCE</scope>
</reference>
<organism evidence="1">
    <name type="scientific">uncultured bacterium BAC10G6</name>
    <dbReference type="NCBI Taxonomy" id="1329522"/>
    <lineage>
        <taxon>Bacteria</taxon>
        <taxon>environmental samples</taxon>
    </lineage>
</organism>
<dbReference type="AlphaFoldDB" id="R4JBJ3"/>
<proteinExistence type="predicted"/>
<gene>
    <name evidence="1" type="ORF">metaSSY_00240</name>
</gene>
<name>R4JBJ3_9BACT</name>
<dbReference type="EMBL" id="KC595276">
    <property type="protein sequence ID" value="AGK84778.1"/>
    <property type="molecule type" value="Genomic_DNA"/>
</dbReference>
<accession>R4JBJ3</accession>
<sequence length="260" mass="27629">MAVKKTKKLSAQTTTTTVATGEKFAKVDANGKVTLIDLANLKTALLGGLNLNGMMDGVFIMYHRKSDDFPLMVKPHKWTALQNAGEIADGVVVVEGGKVLVVAPTEADSAGITWSSAAVSGGATTTTDRVTAMNDWNGKANTASIISKSTASAVTNTSAYAPGFCNLYSRANANGKGLLAGKWWLPSVGEMMMIYANMTKINYCLSLITGATQLLENWYWTSTEGSATHAWTLSLSNGNLNWFTKASNKGRVRPVSAFIS</sequence>
<evidence type="ECO:0008006" key="2">
    <source>
        <dbReference type="Google" id="ProtNLM"/>
    </source>
</evidence>